<reference evidence="1 2" key="1">
    <citation type="submission" date="2019-05" db="EMBL/GenBank/DDBJ databases">
        <authorList>
            <person name="Randall S.G."/>
            <person name="Ball S.L."/>
            <person name="Breitenberger C.A."/>
            <person name="Daniels C.J."/>
            <person name="Garlena R.A."/>
            <person name="Russell D.A."/>
            <person name="Pope W.H."/>
            <person name="Jacobs-Sera D."/>
            <person name="Hatfull G.F."/>
        </authorList>
    </citation>
    <scope>NUCLEOTIDE SEQUENCE [LARGE SCALE GENOMIC DNA]</scope>
</reference>
<dbReference type="EMBL" id="MK977703">
    <property type="protein sequence ID" value="QDF19536.1"/>
    <property type="molecule type" value="Genomic_DNA"/>
</dbReference>
<dbReference type="SUPFAM" id="SSF49899">
    <property type="entry name" value="Concanavalin A-like lectins/glucanases"/>
    <property type="match status" value="1"/>
</dbReference>
<accession>A0A4Y6ELD7</accession>
<gene>
    <name evidence="1" type="primary">26</name>
    <name evidence="1" type="ORF">SEA_KUMOTTA_26</name>
</gene>
<evidence type="ECO:0000313" key="2">
    <source>
        <dbReference type="Proteomes" id="UP000316421"/>
    </source>
</evidence>
<proteinExistence type="predicted"/>
<dbReference type="KEGG" id="vg:77924985"/>
<organism evidence="1 2">
    <name type="scientific">Arthrobacter phage Kumotta</name>
    <dbReference type="NCBI Taxonomy" id="2588498"/>
    <lineage>
        <taxon>Viruses</taxon>
        <taxon>Duplodnaviria</taxon>
        <taxon>Heunggongvirae</taxon>
        <taxon>Uroviricota</taxon>
        <taxon>Caudoviricetes</taxon>
        <taxon>Kumottavirus</taxon>
        <taxon>Kumottavirus kumotta</taxon>
    </lineage>
</organism>
<dbReference type="Proteomes" id="UP000316421">
    <property type="component" value="Segment"/>
</dbReference>
<dbReference type="Pfam" id="PF13385">
    <property type="entry name" value="Laminin_G_3"/>
    <property type="match status" value="1"/>
</dbReference>
<sequence>MTYGIVFKSPNAFTGDYVDTLPVVTDPPYALPVGGLESRFLATHGVNTGSAGSVTWRDQVGSITLAAAGTATSPTVEVVDGRKALTFDGVSDELRYDFAANKAQPFTIALVVKNNQFVASGSGTRVFVGGTKLGASRVNEAGALQVSNTTGLIAYGGTLMAAAGPSYGAITPTGWHVFVASFNGAGTATRVDGYARTGSAGVLPRSALSVGGEANSFYADCSISEVATWNRALTAQEITDVVTAMRAQYGI</sequence>
<keyword evidence="2" id="KW-1185">Reference proteome</keyword>
<evidence type="ECO:0008006" key="3">
    <source>
        <dbReference type="Google" id="ProtNLM"/>
    </source>
</evidence>
<evidence type="ECO:0000313" key="1">
    <source>
        <dbReference type="EMBL" id="QDF19536.1"/>
    </source>
</evidence>
<protein>
    <recommendedName>
        <fullName evidence="3">LamG domain-containing protein</fullName>
    </recommendedName>
</protein>
<name>A0A4Y6ELD7_9CAUD</name>
<dbReference type="RefSeq" id="YP_010649433.1">
    <property type="nucleotide sequence ID" value="NC_070768.1"/>
</dbReference>
<dbReference type="GeneID" id="77924985"/>
<dbReference type="InterPro" id="IPR013320">
    <property type="entry name" value="ConA-like_dom_sf"/>
</dbReference>
<dbReference type="Gene3D" id="2.60.120.200">
    <property type="match status" value="1"/>
</dbReference>